<keyword evidence="6" id="KW-0808">Transferase</keyword>
<evidence type="ECO:0000256" key="7">
    <source>
        <dbReference type="ARBA" id="ARBA00022798"/>
    </source>
</evidence>
<comment type="caution">
    <text evidence="13">The sequence shown here is derived from an EMBL/GenBank/DDBJ whole genome shotgun (WGS) entry which is preliminary data.</text>
</comment>
<evidence type="ECO:0000313" key="14">
    <source>
        <dbReference type="Proteomes" id="UP000605253"/>
    </source>
</evidence>
<evidence type="ECO:0000256" key="4">
    <source>
        <dbReference type="ARBA" id="ARBA00013244"/>
    </source>
</evidence>
<keyword evidence="5" id="KW-0444">Lipid biosynthesis</keyword>
<dbReference type="PANTHER" id="PTHR31650:SF1">
    <property type="entry name" value="WAX ESTER SYNTHASE_DIACYLGLYCEROL ACYLTRANSFERASE 4-RELATED"/>
    <property type="match status" value="1"/>
</dbReference>
<evidence type="ECO:0000256" key="8">
    <source>
        <dbReference type="ARBA" id="ARBA00023098"/>
    </source>
</evidence>
<evidence type="ECO:0000256" key="2">
    <source>
        <dbReference type="ARBA" id="ARBA00005189"/>
    </source>
</evidence>
<evidence type="ECO:0000313" key="13">
    <source>
        <dbReference type="EMBL" id="GGF83347.1"/>
    </source>
</evidence>
<dbReference type="GO" id="GO:0005886">
    <property type="term" value="C:plasma membrane"/>
    <property type="evidence" value="ECO:0007669"/>
    <property type="project" value="TreeGrafter"/>
</dbReference>
<evidence type="ECO:0000256" key="10">
    <source>
        <dbReference type="ARBA" id="ARBA00048109"/>
    </source>
</evidence>
<feature type="domain" description="O-acyltransferase WSD1 C-terminal" evidence="12">
    <location>
        <begin position="321"/>
        <end position="461"/>
    </location>
</feature>
<accession>A0A917FHF4</accession>
<dbReference type="EMBL" id="BMEO01000001">
    <property type="protein sequence ID" value="GGF83347.1"/>
    <property type="molecule type" value="Genomic_DNA"/>
</dbReference>
<dbReference type="InterPro" id="IPR009721">
    <property type="entry name" value="O-acyltransferase_WSD1_C"/>
</dbReference>
<evidence type="ECO:0000256" key="1">
    <source>
        <dbReference type="ARBA" id="ARBA00004771"/>
    </source>
</evidence>
<evidence type="ECO:0000259" key="12">
    <source>
        <dbReference type="Pfam" id="PF06974"/>
    </source>
</evidence>
<dbReference type="Pfam" id="PF03007">
    <property type="entry name" value="WS_DGAT_cat"/>
    <property type="match status" value="1"/>
</dbReference>
<evidence type="ECO:0000256" key="5">
    <source>
        <dbReference type="ARBA" id="ARBA00022516"/>
    </source>
</evidence>
<reference evidence="13" key="1">
    <citation type="journal article" date="2014" name="Int. J. Syst. Evol. Microbiol.">
        <title>Complete genome sequence of Corynebacterium casei LMG S-19264T (=DSM 44701T), isolated from a smear-ripened cheese.</title>
        <authorList>
            <consortium name="US DOE Joint Genome Institute (JGI-PGF)"/>
            <person name="Walter F."/>
            <person name="Albersmeier A."/>
            <person name="Kalinowski J."/>
            <person name="Ruckert C."/>
        </authorList>
    </citation>
    <scope>NUCLEOTIDE SEQUENCE</scope>
    <source>
        <strain evidence="13">CGMCC 1.12181</strain>
    </source>
</reference>
<evidence type="ECO:0000259" key="11">
    <source>
        <dbReference type="Pfam" id="PF03007"/>
    </source>
</evidence>
<evidence type="ECO:0000256" key="9">
    <source>
        <dbReference type="ARBA" id="ARBA00023315"/>
    </source>
</evidence>
<dbReference type="Proteomes" id="UP000605253">
    <property type="component" value="Unassembled WGS sequence"/>
</dbReference>
<dbReference type="Pfam" id="PF06974">
    <property type="entry name" value="WS_DGAT_C"/>
    <property type="match status" value="1"/>
</dbReference>
<dbReference type="AlphaFoldDB" id="A0A917FHF4"/>
<comment type="catalytic activity">
    <reaction evidence="10">
        <text>an acyl-CoA + a 1,2-diacyl-sn-glycerol = a triacyl-sn-glycerol + CoA</text>
        <dbReference type="Rhea" id="RHEA:10868"/>
        <dbReference type="ChEBI" id="CHEBI:17815"/>
        <dbReference type="ChEBI" id="CHEBI:57287"/>
        <dbReference type="ChEBI" id="CHEBI:58342"/>
        <dbReference type="ChEBI" id="CHEBI:64615"/>
        <dbReference type="EC" id="2.3.1.20"/>
    </reaction>
</comment>
<comment type="pathway">
    <text evidence="1">Glycerolipid metabolism; triacylglycerol biosynthesis.</text>
</comment>
<dbReference type="GO" id="GO:0004144">
    <property type="term" value="F:diacylglycerol O-acyltransferase activity"/>
    <property type="evidence" value="ECO:0007669"/>
    <property type="project" value="UniProtKB-EC"/>
</dbReference>
<gene>
    <name evidence="13" type="ORF">GCM10011365_00320</name>
</gene>
<organism evidence="13 14">
    <name type="scientific">Marinicella pacifica</name>
    <dbReference type="NCBI Taxonomy" id="1171543"/>
    <lineage>
        <taxon>Bacteria</taxon>
        <taxon>Pseudomonadati</taxon>
        <taxon>Pseudomonadota</taxon>
        <taxon>Gammaproteobacteria</taxon>
        <taxon>Lysobacterales</taxon>
        <taxon>Marinicellaceae</taxon>
        <taxon>Marinicella</taxon>
    </lineage>
</organism>
<keyword evidence="7" id="KW-0319">Glycerol metabolism</keyword>
<dbReference type="PANTHER" id="PTHR31650">
    <property type="entry name" value="O-ACYLTRANSFERASE (WSD1-LIKE) FAMILY PROTEIN"/>
    <property type="match status" value="1"/>
</dbReference>
<dbReference type="RefSeq" id="WP_188363643.1">
    <property type="nucleotide sequence ID" value="NZ_BAABJF010000011.1"/>
</dbReference>
<feature type="domain" description="O-acyltransferase WSD1-like N-terminal" evidence="11">
    <location>
        <begin position="12"/>
        <end position="278"/>
    </location>
</feature>
<name>A0A917FHF4_9GAMM</name>
<sequence>MLQYLDGKKDPMRKVDTAWLRMETPHNLMMITGLMFLDECPDIDVFKTVLIKKFLTFRRFRQCANQNKTGCFWQEDKYFDMAAHVRRVALPGKADYRELQDYVSNLASSPLDKNKPLWSFHIVENYLKGPVVVVRIHHSYADGIALIQVLLSMTSTGREKSLQLDAEESKQEQHEKLDLLHQVINPAKKQFNQSLKLLNEIAGLGKEVLHNPGLLEKGVGESINLMEELVSALALSNDPESVFKSELCTRKRVAWSQSLPLDEVKAVAKATGTTVNDVLIANLAGALRAYMLDKGDDPDEKIIRATVPVNLRPLKHAKELGNHFGLVFLNLPVFEANPLARLAYVHEEMNALKKSKQALVTLSLLSLVGLAPTAIQNLLLHQFSKKATAVLTNVPGPQVPLYIAGCEITKLMFWVPQNGTIGMGISILSYNGSVEFGLIADKNLVPQPHEVIANFPRQFAQFSELMMLHPWDGDIHAELFEFI</sequence>
<keyword evidence="9" id="KW-0012">Acyltransferase</keyword>
<reference evidence="13" key="2">
    <citation type="submission" date="2020-09" db="EMBL/GenBank/DDBJ databases">
        <authorList>
            <person name="Sun Q."/>
            <person name="Zhou Y."/>
        </authorList>
    </citation>
    <scope>NUCLEOTIDE SEQUENCE</scope>
    <source>
        <strain evidence="13">CGMCC 1.12181</strain>
    </source>
</reference>
<evidence type="ECO:0000256" key="3">
    <source>
        <dbReference type="ARBA" id="ARBA00009587"/>
    </source>
</evidence>
<dbReference type="EC" id="2.3.1.20" evidence="4"/>
<comment type="similarity">
    <text evidence="3">Belongs to the long-chain O-acyltransferase family.</text>
</comment>
<protein>
    <recommendedName>
        <fullName evidence="4">diacylglycerol O-acyltransferase</fullName>
        <ecNumber evidence="4">2.3.1.20</ecNumber>
    </recommendedName>
</protein>
<dbReference type="InterPro" id="IPR045034">
    <property type="entry name" value="O-acyltransferase_WSD1-like"/>
</dbReference>
<dbReference type="GO" id="GO:0006071">
    <property type="term" value="P:glycerol metabolic process"/>
    <property type="evidence" value="ECO:0007669"/>
    <property type="project" value="UniProtKB-KW"/>
</dbReference>
<dbReference type="SUPFAM" id="SSF52777">
    <property type="entry name" value="CoA-dependent acyltransferases"/>
    <property type="match status" value="2"/>
</dbReference>
<keyword evidence="8" id="KW-0443">Lipid metabolism</keyword>
<dbReference type="InterPro" id="IPR014292">
    <property type="entry name" value="Acyl_transf_WS/DGAT"/>
</dbReference>
<dbReference type="NCBIfam" id="TIGR02946">
    <property type="entry name" value="acyl_WS_DGAT"/>
    <property type="match status" value="1"/>
</dbReference>
<evidence type="ECO:0000256" key="6">
    <source>
        <dbReference type="ARBA" id="ARBA00022679"/>
    </source>
</evidence>
<proteinExistence type="inferred from homology"/>
<dbReference type="InterPro" id="IPR004255">
    <property type="entry name" value="O-acyltransferase_WSD1_N"/>
</dbReference>
<dbReference type="GO" id="GO:0019432">
    <property type="term" value="P:triglyceride biosynthetic process"/>
    <property type="evidence" value="ECO:0007669"/>
    <property type="project" value="TreeGrafter"/>
</dbReference>
<comment type="pathway">
    <text evidence="2">Lipid metabolism.</text>
</comment>
<keyword evidence="14" id="KW-1185">Reference proteome</keyword>